<comment type="similarity">
    <text evidence="2 9">Belongs to the eIF-2B alpha/beta/delta subunits family.</text>
</comment>
<evidence type="ECO:0000256" key="3">
    <source>
        <dbReference type="ARBA" id="ARBA00022490"/>
    </source>
</evidence>
<sequence>MTRIPSEVELEISKFCNNIRQHTYVRSVDIALATVLILKKLIGESTWTDSGELIQLIRSQANRLNEGQSIDSITFNIIRRILKLIREESSRILHGRHEGDMPLTLQGFSETVSRTEEKENDQTLNQKSADGTETDVENVAVQKPALTSDNVPMINLKPELMFSLNEYNFEIGESGKMISRESIQHIHANELILTLGHSHTVEEFFKYAASKKRKFQVFVMEQAPYFSGHIMAKNLADLNINVTVVTDSAVFALMARINKIIIGTRSLLANGGLTAKCGTYNLALAAKHYSVPLLVCAAAYKFSPTYLPSFDPVMCNSFDSPELILPYNDRMQSSLDVIVPMYDYVPPELVTLIISSGQGNAPSYVYRLVSELYHADDNDLERQNRTIS</sequence>
<evidence type="ECO:0000313" key="11">
    <source>
        <dbReference type="EMBL" id="CAF0862471.1"/>
    </source>
</evidence>
<dbReference type="Pfam" id="PF01008">
    <property type="entry name" value="IF-2B"/>
    <property type="match status" value="1"/>
</dbReference>
<reference evidence="11" key="1">
    <citation type="submission" date="2021-02" db="EMBL/GenBank/DDBJ databases">
        <authorList>
            <person name="Nowell W R."/>
        </authorList>
    </citation>
    <scope>NUCLEOTIDE SEQUENCE</scope>
</reference>
<evidence type="ECO:0000256" key="7">
    <source>
        <dbReference type="ARBA" id="ARBA00044228"/>
    </source>
</evidence>
<comment type="subunit">
    <text evidence="8">Component of the translation initiation factor 2B (eIF2B) complex which is a heterodecamer of two sets of five different subunits: alpha, beta, gamma, delta and epsilon. Subunits alpha, beta and delta comprise a regulatory subcomplex and subunits epsilon and gamma comprise a catalytic subcomplex. Within the complex, the hexameric regulatory complex resides at the center, with the two heterodimeric catalytic subcomplexes bound on opposite sides.</text>
</comment>
<dbReference type="AlphaFoldDB" id="A0A813WJU2"/>
<dbReference type="EMBL" id="CAJNOQ010001038">
    <property type="protein sequence ID" value="CAF0862471.1"/>
    <property type="molecule type" value="Genomic_DNA"/>
</dbReference>
<protein>
    <recommendedName>
        <fullName evidence="6">Translation initiation factor eIF2B subunit beta</fullName>
    </recommendedName>
    <alternativeName>
        <fullName evidence="7">eIF2B GDP-GTP exchange factor subunit beta</fullName>
    </alternativeName>
</protein>
<proteinExistence type="inferred from homology"/>
<keyword evidence="13" id="KW-1185">Reference proteome</keyword>
<dbReference type="InterPro" id="IPR042529">
    <property type="entry name" value="IF_2B-like_C"/>
</dbReference>
<dbReference type="GO" id="GO:0005851">
    <property type="term" value="C:eukaryotic translation initiation factor 2B complex"/>
    <property type="evidence" value="ECO:0007669"/>
    <property type="project" value="TreeGrafter"/>
</dbReference>
<dbReference type="GO" id="GO:0003743">
    <property type="term" value="F:translation initiation factor activity"/>
    <property type="evidence" value="ECO:0007669"/>
    <property type="project" value="UniProtKB-KW"/>
</dbReference>
<feature type="region of interest" description="Disordered" evidence="10">
    <location>
        <begin position="115"/>
        <end position="135"/>
    </location>
</feature>
<dbReference type="PANTHER" id="PTHR45859">
    <property type="entry name" value="TRANSLATION INITIATION FACTOR EIF-2B SUBUNIT BETA"/>
    <property type="match status" value="1"/>
</dbReference>
<dbReference type="Proteomes" id="UP000663829">
    <property type="component" value="Unassembled WGS sequence"/>
</dbReference>
<keyword evidence="3" id="KW-0963">Cytoplasm</keyword>
<evidence type="ECO:0000256" key="8">
    <source>
        <dbReference type="ARBA" id="ARBA00046432"/>
    </source>
</evidence>
<dbReference type="Proteomes" id="UP000681722">
    <property type="component" value="Unassembled WGS sequence"/>
</dbReference>
<evidence type="ECO:0000256" key="5">
    <source>
        <dbReference type="ARBA" id="ARBA00022917"/>
    </source>
</evidence>
<comment type="subcellular location">
    <subcellularLocation>
        <location evidence="1">Cytoplasm</location>
        <location evidence="1">Cytosol</location>
    </subcellularLocation>
</comment>
<evidence type="ECO:0000313" key="13">
    <source>
        <dbReference type="Proteomes" id="UP000663829"/>
    </source>
</evidence>
<feature type="compositionally biased region" description="Polar residues" evidence="10">
    <location>
        <begin position="122"/>
        <end position="131"/>
    </location>
</feature>
<dbReference type="PANTHER" id="PTHR45859:SF1">
    <property type="entry name" value="TRANSLATION INITIATION FACTOR EIF-2B SUBUNIT BETA"/>
    <property type="match status" value="1"/>
</dbReference>
<dbReference type="GO" id="GO:0005085">
    <property type="term" value="F:guanyl-nucleotide exchange factor activity"/>
    <property type="evidence" value="ECO:0007669"/>
    <property type="project" value="TreeGrafter"/>
</dbReference>
<evidence type="ECO:0000256" key="1">
    <source>
        <dbReference type="ARBA" id="ARBA00004514"/>
    </source>
</evidence>
<evidence type="ECO:0000256" key="6">
    <source>
        <dbReference type="ARBA" id="ARBA00044122"/>
    </source>
</evidence>
<dbReference type="EMBL" id="CAJOBC010001038">
    <property type="protein sequence ID" value="CAF3650102.1"/>
    <property type="molecule type" value="Genomic_DNA"/>
</dbReference>
<keyword evidence="5" id="KW-0648">Protein biosynthesis</keyword>
<dbReference type="Gene3D" id="3.40.50.10470">
    <property type="entry name" value="Translation initiation factor eif-2b, domain 2"/>
    <property type="match status" value="1"/>
</dbReference>
<dbReference type="InterPro" id="IPR000649">
    <property type="entry name" value="IF-2B-related"/>
</dbReference>
<dbReference type="OrthoDB" id="269919at2759"/>
<dbReference type="GO" id="GO:0005829">
    <property type="term" value="C:cytosol"/>
    <property type="evidence" value="ECO:0007669"/>
    <property type="project" value="UniProtKB-SubCell"/>
</dbReference>
<evidence type="ECO:0000256" key="9">
    <source>
        <dbReference type="RuleBase" id="RU003814"/>
    </source>
</evidence>
<gene>
    <name evidence="11" type="ORF">GPM918_LOCUS6662</name>
    <name evidence="12" type="ORF">SRO942_LOCUS6662</name>
</gene>
<keyword evidence="4" id="KW-0396">Initiation factor</keyword>
<evidence type="ECO:0000256" key="2">
    <source>
        <dbReference type="ARBA" id="ARBA00007251"/>
    </source>
</evidence>
<dbReference type="InterPro" id="IPR051855">
    <property type="entry name" value="eIF2B_beta_subunit"/>
</dbReference>
<evidence type="ECO:0000256" key="4">
    <source>
        <dbReference type="ARBA" id="ARBA00022540"/>
    </source>
</evidence>
<accession>A0A813WJU2</accession>
<dbReference type="SUPFAM" id="SSF100950">
    <property type="entry name" value="NagB/RpiA/CoA transferase-like"/>
    <property type="match status" value="1"/>
</dbReference>
<evidence type="ECO:0000256" key="10">
    <source>
        <dbReference type="SAM" id="MobiDB-lite"/>
    </source>
</evidence>
<evidence type="ECO:0000313" key="12">
    <source>
        <dbReference type="EMBL" id="CAF3650102.1"/>
    </source>
</evidence>
<dbReference type="InterPro" id="IPR037171">
    <property type="entry name" value="NagB/RpiA_transferase-like"/>
</dbReference>
<organism evidence="11 13">
    <name type="scientific">Didymodactylos carnosus</name>
    <dbReference type="NCBI Taxonomy" id="1234261"/>
    <lineage>
        <taxon>Eukaryota</taxon>
        <taxon>Metazoa</taxon>
        <taxon>Spiralia</taxon>
        <taxon>Gnathifera</taxon>
        <taxon>Rotifera</taxon>
        <taxon>Eurotatoria</taxon>
        <taxon>Bdelloidea</taxon>
        <taxon>Philodinida</taxon>
        <taxon>Philodinidae</taxon>
        <taxon>Didymodactylos</taxon>
    </lineage>
</organism>
<comment type="caution">
    <text evidence="11">The sequence shown here is derived from an EMBL/GenBank/DDBJ whole genome shotgun (WGS) entry which is preliminary data.</text>
</comment>
<name>A0A813WJU2_9BILA</name>